<dbReference type="Proteomes" id="UP000093000">
    <property type="component" value="Unassembled WGS sequence"/>
</dbReference>
<accession>A0A1C7NIM4</accession>
<dbReference type="AlphaFoldDB" id="A0A1C7NIM4"/>
<evidence type="ECO:0000313" key="2">
    <source>
        <dbReference type="Proteomes" id="UP000093000"/>
    </source>
</evidence>
<gene>
    <name evidence="1" type="ORF">A0J61_02990</name>
</gene>
<comment type="caution">
    <text evidence="1">The sequence shown here is derived from an EMBL/GenBank/DDBJ whole genome shotgun (WGS) entry which is preliminary data.</text>
</comment>
<protein>
    <submittedName>
        <fullName evidence="1">Uncharacterized protein</fullName>
    </submittedName>
</protein>
<keyword evidence="2" id="KW-1185">Reference proteome</keyword>
<name>A0A1C7NIM4_9FUNG</name>
<proteinExistence type="predicted"/>
<evidence type="ECO:0000313" key="1">
    <source>
        <dbReference type="EMBL" id="OBZ88972.1"/>
    </source>
</evidence>
<organism evidence="1 2">
    <name type="scientific">Choanephora cucurbitarum</name>
    <dbReference type="NCBI Taxonomy" id="101091"/>
    <lineage>
        <taxon>Eukaryota</taxon>
        <taxon>Fungi</taxon>
        <taxon>Fungi incertae sedis</taxon>
        <taxon>Mucoromycota</taxon>
        <taxon>Mucoromycotina</taxon>
        <taxon>Mucoromycetes</taxon>
        <taxon>Mucorales</taxon>
        <taxon>Mucorineae</taxon>
        <taxon>Choanephoraceae</taxon>
        <taxon>Choanephoroideae</taxon>
        <taxon>Choanephora</taxon>
    </lineage>
</organism>
<dbReference type="InParanoid" id="A0A1C7NIM4"/>
<reference evidence="1 2" key="1">
    <citation type="submission" date="2016-03" db="EMBL/GenBank/DDBJ databases">
        <title>Choanephora cucurbitarum.</title>
        <authorList>
            <person name="Min B."/>
            <person name="Park H."/>
            <person name="Park J.-H."/>
            <person name="Shin H.-D."/>
            <person name="Choi I.-G."/>
        </authorList>
    </citation>
    <scope>NUCLEOTIDE SEQUENCE [LARGE SCALE GENOMIC DNA]</scope>
    <source>
        <strain evidence="1 2">KUS-F28377</strain>
    </source>
</reference>
<dbReference type="EMBL" id="LUGH01000121">
    <property type="protein sequence ID" value="OBZ88972.1"/>
    <property type="molecule type" value="Genomic_DNA"/>
</dbReference>
<sequence>MSSEDIEMMLDIVSNSLFQCILPHNPNREYYDRYRLSAAITEDTINVSDETYNCHISLFPNGSKGFIQSRMQFCKALTLTYEHD</sequence>